<organism evidence="7 8">
    <name type="scientific">Sesamum alatum</name>
    <dbReference type="NCBI Taxonomy" id="300844"/>
    <lineage>
        <taxon>Eukaryota</taxon>
        <taxon>Viridiplantae</taxon>
        <taxon>Streptophyta</taxon>
        <taxon>Embryophyta</taxon>
        <taxon>Tracheophyta</taxon>
        <taxon>Spermatophyta</taxon>
        <taxon>Magnoliopsida</taxon>
        <taxon>eudicotyledons</taxon>
        <taxon>Gunneridae</taxon>
        <taxon>Pentapetalae</taxon>
        <taxon>asterids</taxon>
        <taxon>lamiids</taxon>
        <taxon>Lamiales</taxon>
        <taxon>Pedaliaceae</taxon>
        <taxon>Sesamum</taxon>
    </lineage>
</organism>
<reference evidence="7" key="1">
    <citation type="submission" date="2020-06" db="EMBL/GenBank/DDBJ databases">
        <authorList>
            <person name="Li T."/>
            <person name="Hu X."/>
            <person name="Zhang T."/>
            <person name="Song X."/>
            <person name="Zhang H."/>
            <person name="Dai N."/>
            <person name="Sheng W."/>
            <person name="Hou X."/>
            <person name="Wei L."/>
        </authorList>
    </citation>
    <scope>NUCLEOTIDE SEQUENCE</scope>
    <source>
        <strain evidence="7">3651</strain>
        <tissue evidence="7">Leaf</tissue>
    </source>
</reference>
<keyword evidence="1" id="KW-0723">Serine/threonine-protein kinase</keyword>
<evidence type="ECO:0000256" key="2">
    <source>
        <dbReference type="ARBA" id="ARBA00022679"/>
    </source>
</evidence>
<dbReference type="PANTHER" id="PTHR24056">
    <property type="entry name" value="CELL DIVISION PROTEIN KINASE"/>
    <property type="match status" value="1"/>
</dbReference>
<protein>
    <submittedName>
        <fullName evidence="7">Cyclin-dependent kinase G-2</fullName>
    </submittedName>
</protein>
<dbReference type="GO" id="GO:0005524">
    <property type="term" value="F:ATP binding"/>
    <property type="evidence" value="ECO:0007669"/>
    <property type="project" value="UniProtKB-KW"/>
</dbReference>
<evidence type="ECO:0000256" key="4">
    <source>
        <dbReference type="ARBA" id="ARBA00022777"/>
    </source>
</evidence>
<name>A0AAE1Y2Z9_9LAMI</name>
<proteinExistence type="predicted"/>
<dbReference type="EMBL" id="JACGWO010000007">
    <property type="protein sequence ID" value="KAK4422783.1"/>
    <property type="molecule type" value="Genomic_DNA"/>
</dbReference>
<accession>A0AAE1Y2Z9</accession>
<dbReference type="GO" id="GO:0004674">
    <property type="term" value="F:protein serine/threonine kinase activity"/>
    <property type="evidence" value="ECO:0007669"/>
    <property type="project" value="UniProtKB-KW"/>
</dbReference>
<dbReference type="Pfam" id="PF00069">
    <property type="entry name" value="Pkinase"/>
    <property type="match status" value="1"/>
</dbReference>
<keyword evidence="8" id="KW-1185">Reference proteome</keyword>
<reference evidence="7" key="2">
    <citation type="journal article" date="2024" name="Plant">
        <title>Genomic evolution and insights into agronomic trait innovations of Sesamum species.</title>
        <authorList>
            <person name="Miao H."/>
            <person name="Wang L."/>
            <person name="Qu L."/>
            <person name="Liu H."/>
            <person name="Sun Y."/>
            <person name="Le M."/>
            <person name="Wang Q."/>
            <person name="Wei S."/>
            <person name="Zheng Y."/>
            <person name="Lin W."/>
            <person name="Duan Y."/>
            <person name="Cao H."/>
            <person name="Xiong S."/>
            <person name="Wang X."/>
            <person name="Wei L."/>
            <person name="Li C."/>
            <person name="Ma Q."/>
            <person name="Ju M."/>
            <person name="Zhao R."/>
            <person name="Li G."/>
            <person name="Mu C."/>
            <person name="Tian Q."/>
            <person name="Mei H."/>
            <person name="Zhang T."/>
            <person name="Gao T."/>
            <person name="Zhang H."/>
        </authorList>
    </citation>
    <scope>NUCLEOTIDE SEQUENCE</scope>
    <source>
        <strain evidence="7">3651</strain>
    </source>
</reference>
<dbReference type="InterPro" id="IPR050108">
    <property type="entry name" value="CDK"/>
</dbReference>
<dbReference type="GO" id="GO:0005634">
    <property type="term" value="C:nucleus"/>
    <property type="evidence" value="ECO:0007669"/>
    <property type="project" value="TreeGrafter"/>
</dbReference>
<evidence type="ECO:0000313" key="8">
    <source>
        <dbReference type="Proteomes" id="UP001293254"/>
    </source>
</evidence>
<dbReference type="PANTHER" id="PTHR24056:SF107">
    <property type="entry name" value="CYCLIN-DEPENDENT KINASE 11A-RELATED"/>
    <property type="match status" value="1"/>
</dbReference>
<keyword evidence="2" id="KW-0808">Transferase</keyword>
<keyword evidence="4 7" id="KW-0418">Kinase</keyword>
<dbReference type="Proteomes" id="UP001293254">
    <property type="component" value="Unassembled WGS sequence"/>
</dbReference>
<dbReference type="AlphaFoldDB" id="A0AAE1Y2Z9"/>
<dbReference type="SUPFAM" id="SSF56112">
    <property type="entry name" value="Protein kinase-like (PK-like)"/>
    <property type="match status" value="1"/>
</dbReference>
<gene>
    <name evidence="7" type="ORF">Salat_1860800</name>
</gene>
<comment type="caution">
    <text evidence="7">The sequence shown here is derived from an EMBL/GenBank/DDBJ whole genome shotgun (WGS) entry which is preliminary data.</text>
</comment>
<dbReference type="InterPro" id="IPR011009">
    <property type="entry name" value="Kinase-like_dom_sf"/>
</dbReference>
<keyword evidence="5" id="KW-0067">ATP-binding</keyword>
<evidence type="ECO:0000313" key="7">
    <source>
        <dbReference type="EMBL" id="KAK4422783.1"/>
    </source>
</evidence>
<evidence type="ECO:0000256" key="3">
    <source>
        <dbReference type="ARBA" id="ARBA00022741"/>
    </source>
</evidence>
<dbReference type="GO" id="GO:0007346">
    <property type="term" value="P:regulation of mitotic cell cycle"/>
    <property type="evidence" value="ECO:0007669"/>
    <property type="project" value="TreeGrafter"/>
</dbReference>
<feature type="domain" description="Protein kinase" evidence="6">
    <location>
        <begin position="1"/>
        <end position="141"/>
    </location>
</feature>
<evidence type="ECO:0000259" key="6">
    <source>
        <dbReference type="PROSITE" id="PS50011"/>
    </source>
</evidence>
<dbReference type="InterPro" id="IPR000719">
    <property type="entry name" value="Prot_kinase_dom"/>
</dbReference>
<sequence>MHDEAVVRGCQVSLGEWGVVQGSKAIKPSREQKGAPEVLAGAKAYSFTIDMWSVGYIMAEMMLKEVLLKGVVKIEQLRIIYTSFGIGCAKPYDNQLLCRFLAANAFGGCPMLTQLGFDLLNMLLCFDLDKRITSDESLNHG</sequence>
<dbReference type="PROSITE" id="PS50011">
    <property type="entry name" value="PROTEIN_KINASE_DOM"/>
    <property type="match status" value="1"/>
</dbReference>
<keyword evidence="3" id="KW-0547">Nucleotide-binding</keyword>
<evidence type="ECO:0000256" key="5">
    <source>
        <dbReference type="ARBA" id="ARBA00022840"/>
    </source>
</evidence>
<evidence type="ECO:0000256" key="1">
    <source>
        <dbReference type="ARBA" id="ARBA00022527"/>
    </source>
</evidence>
<dbReference type="Gene3D" id="1.10.510.10">
    <property type="entry name" value="Transferase(Phosphotransferase) domain 1"/>
    <property type="match status" value="1"/>
</dbReference>